<evidence type="ECO:0008006" key="4">
    <source>
        <dbReference type="Google" id="ProtNLM"/>
    </source>
</evidence>
<dbReference type="PROSITE" id="PS51257">
    <property type="entry name" value="PROKAR_LIPOPROTEIN"/>
    <property type="match status" value="1"/>
</dbReference>
<comment type="caution">
    <text evidence="2">The sequence shown here is derived from an EMBL/GenBank/DDBJ whole genome shotgun (WGS) entry which is preliminary data.</text>
</comment>
<proteinExistence type="predicted"/>
<sequence length="493" mass="55830">MRISYLNQVLTAALIGLITGCGGSANANIKPTINQTATEQNKVSIEDNKRTRRGRVIDGYISGATVWLDLNNNHIHDEHEPSTLSTTKGNYLLELSEEDYECSAYVPTYVDVPVGAIDEDLGVVTQAYQMAIPPSLQALTDDQMLHITPLTTVLWQSLNDAPEFKNKTCAQLQQSHASREVLLNKLHNVIQSTTARFNISQSQLFSDYISTGDKETQALAESIVLGLQASLKKQIELEAQYPNASEVRVIHYLAPAKEYEGINELVWHREIAIFTSDDSFFISEDARMADDLSEVLFVYYQRSTESKPWGENGSYTEQTDFAANNSNRFDTCYHDEQVTITQGVTKFTLSNWYSGSPRVNQSCDTTTDFKETEQRVFSISHNENLVNHHTEIHQRLSNSSKVYLNDWYNLSNKSTSLDSQKLIDHLGNSGYFFNEEPSIAFSSWFKRLTDDSLANRIITERNHLNEWVKYTYASDGTHVTQCSTDGEKWLRCN</sequence>
<dbReference type="EMBL" id="AHBZ03000022">
    <property type="protein sequence ID" value="KAF7768951.1"/>
    <property type="molecule type" value="Genomic_DNA"/>
</dbReference>
<organism evidence="2 3">
    <name type="scientific">Pseudoalteromonas citrea</name>
    <dbReference type="NCBI Taxonomy" id="43655"/>
    <lineage>
        <taxon>Bacteria</taxon>
        <taxon>Pseudomonadati</taxon>
        <taxon>Pseudomonadota</taxon>
        <taxon>Gammaproteobacteria</taxon>
        <taxon>Alteromonadales</taxon>
        <taxon>Pseudoalteromonadaceae</taxon>
        <taxon>Pseudoalteromonas</taxon>
    </lineage>
</organism>
<evidence type="ECO:0000313" key="2">
    <source>
        <dbReference type="EMBL" id="KAF7768951.1"/>
    </source>
</evidence>
<reference evidence="2" key="2">
    <citation type="submission" date="2015-03" db="EMBL/GenBank/DDBJ databases">
        <title>Genome sequence of Pseudoalteromonas citrea.</title>
        <authorList>
            <person name="Xie B.-B."/>
            <person name="Rong J.-C."/>
            <person name="Qin Q.-L."/>
            <person name="Zhang Y.-Z."/>
        </authorList>
    </citation>
    <scope>NUCLEOTIDE SEQUENCE</scope>
    <source>
        <strain evidence="2">DSM 8771</strain>
    </source>
</reference>
<dbReference type="Proteomes" id="UP000016487">
    <property type="component" value="Unassembled WGS sequence"/>
</dbReference>
<feature type="signal peptide" evidence="1">
    <location>
        <begin position="1"/>
        <end position="27"/>
    </location>
</feature>
<evidence type="ECO:0000313" key="3">
    <source>
        <dbReference type="Proteomes" id="UP000016487"/>
    </source>
</evidence>
<feature type="chain" id="PRO_5042096814" description="Carboxypeptidase regulatory-like domain-containing protein" evidence="1">
    <location>
        <begin position="28"/>
        <end position="493"/>
    </location>
</feature>
<reference evidence="2" key="1">
    <citation type="journal article" date="2012" name="J. Bacteriol.">
        <title>Genome sequences of type strains of seven species of the marine bacterium Pseudoalteromonas.</title>
        <authorList>
            <person name="Xie B.B."/>
            <person name="Shu Y.L."/>
            <person name="Qin Q.L."/>
            <person name="Rong J.C."/>
            <person name="Zhang X.Y."/>
            <person name="Chen X.L."/>
            <person name="Shi M."/>
            <person name="He H.L."/>
            <person name="Zhou B.C."/>
            <person name="Zhang Y.Z."/>
        </authorList>
    </citation>
    <scope>NUCLEOTIDE SEQUENCE</scope>
    <source>
        <strain evidence="2">DSM 8771</strain>
    </source>
</reference>
<evidence type="ECO:0000256" key="1">
    <source>
        <dbReference type="SAM" id="SignalP"/>
    </source>
</evidence>
<dbReference type="RefSeq" id="WP_010367033.1">
    <property type="nucleotide sequence ID" value="NZ_AHBZ03000022.1"/>
</dbReference>
<protein>
    <recommendedName>
        <fullName evidence="4">Carboxypeptidase regulatory-like domain-containing protein</fullName>
    </recommendedName>
</protein>
<gene>
    <name evidence="2" type="ORF">PCIT_a3485</name>
</gene>
<dbReference type="AlphaFoldDB" id="A0AAD4AH64"/>
<keyword evidence="1" id="KW-0732">Signal</keyword>
<accession>A0AAD4AH64</accession>
<name>A0AAD4AH64_9GAMM</name>